<evidence type="ECO:0000256" key="7">
    <source>
        <dbReference type="ARBA" id="ARBA00022840"/>
    </source>
</evidence>
<dbReference type="InterPro" id="IPR020568">
    <property type="entry name" value="Ribosomal_Su5_D2-typ_SF"/>
</dbReference>
<dbReference type="PANTHER" id="PTHR32472:SF10">
    <property type="entry name" value="DNA REPAIR PROTEIN RADA-LIKE PROTEIN"/>
    <property type="match status" value="1"/>
</dbReference>
<dbReference type="Proteomes" id="UP001232973">
    <property type="component" value="Unassembled WGS sequence"/>
</dbReference>
<keyword evidence="6 13" id="KW-0862">Zinc</keyword>
<comment type="domain">
    <text evidence="11">The middle region has homology to RecA with ATPase motifs including the RadA KNRFG motif, while the C-terminus is homologous to Lon protease.</text>
</comment>
<keyword evidence="1 11" id="KW-0479">Metal-binding</keyword>
<comment type="caution">
    <text evidence="15">The sequence shown here is derived from an EMBL/GenBank/DDBJ whole genome shotgun (WGS) entry which is preliminary data.</text>
</comment>
<reference evidence="15 16" key="1">
    <citation type="submission" date="2023-07" db="EMBL/GenBank/DDBJ databases">
        <title>Genomic Encyclopedia of Type Strains, Phase IV (KMG-IV): sequencing the most valuable type-strain genomes for metagenomic binning, comparative biology and taxonomic classification.</title>
        <authorList>
            <person name="Goeker M."/>
        </authorList>
    </citation>
    <scope>NUCLEOTIDE SEQUENCE [LARGE SCALE GENOMIC DNA]</scope>
    <source>
        <strain evidence="15 16">DSM 4006</strain>
    </source>
</reference>
<feature type="binding site" evidence="11">
    <location>
        <begin position="94"/>
        <end position="101"/>
    </location>
    <ligand>
        <name>ATP</name>
        <dbReference type="ChEBI" id="CHEBI:30616"/>
    </ligand>
</feature>
<evidence type="ECO:0000256" key="8">
    <source>
        <dbReference type="ARBA" id="ARBA00023016"/>
    </source>
</evidence>
<dbReference type="PANTHER" id="PTHR32472">
    <property type="entry name" value="DNA REPAIR PROTEIN RADA"/>
    <property type="match status" value="1"/>
</dbReference>
<dbReference type="Pfam" id="PF18073">
    <property type="entry name" value="Zn_ribbon_LapB"/>
    <property type="match status" value="1"/>
</dbReference>
<dbReference type="Gene3D" id="3.40.50.300">
    <property type="entry name" value="P-loop containing nucleotide triphosphate hydrolases"/>
    <property type="match status" value="1"/>
</dbReference>
<sequence length="452" mass="49033">MAKSHTQFVCQSCGHVSVKWAGRCAGCGEWNTYVEEVRAPAQARSFGRTGVQTGPQRIPDIPSQLEARVPTGFREYDRVLGGGVVPGSLVLIGGDPGIGKSTLLLQFSHTVAGRGHTVLYISGEESANQLKLRAERIEATHENLFVLSETDLDLAVRAVEQVKPDFLIVDSIQTVYRPSLTSAPGSVAQVRECTSALLRLAKDLNIATFIVGHVTKDGNLAGPRLLEHMVDAVLYFEGERHHAFRVLRAVKNRFGSTNELAIFEMKNEGLEEVANPSEMFLSERAERTPGSAVVAALEGSRPLLLEVQALVASSSFGTPKRMSTGADHNRVSLVMAVLEKRLGLQLQASDAYVNLAGGMRVEEPAIDLGVALAVASSFRDRPLADGDVYIGEVGLTGEVRSVSRLEQRIREAEKLGFRRCLVPMHSLRGWRYNGTIQVIGVSTVQEALDLAL</sequence>
<evidence type="ECO:0000256" key="5">
    <source>
        <dbReference type="ARBA" id="ARBA00022801"/>
    </source>
</evidence>
<evidence type="ECO:0000313" key="16">
    <source>
        <dbReference type="Proteomes" id="UP001232973"/>
    </source>
</evidence>
<comment type="function">
    <text evidence="11">Plays a role in repairing double-strand DNA breaks, probably involving stabilizing or processing branched DNA or blocked replication forks.</text>
</comment>
<accession>A0ABT9XJ89</accession>
<keyword evidence="8 11" id="KW-0346">Stress response</keyword>
<dbReference type="Gene3D" id="3.30.230.10">
    <property type="match status" value="1"/>
</dbReference>
<evidence type="ECO:0000313" key="15">
    <source>
        <dbReference type="EMBL" id="MDQ0190376.1"/>
    </source>
</evidence>
<dbReference type="SUPFAM" id="SSF54211">
    <property type="entry name" value="Ribosomal protein S5 domain 2-like"/>
    <property type="match status" value="1"/>
</dbReference>
<dbReference type="InterPro" id="IPR004504">
    <property type="entry name" value="DNA_repair_RadA"/>
</dbReference>
<keyword evidence="4 13" id="KW-0863">Zinc-finger</keyword>
<keyword evidence="9 11" id="KW-0238">DNA-binding</keyword>
<evidence type="ECO:0000256" key="12">
    <source>
        <dbReference type="NCBIfam" id="TIGR00416"/>
    </source>
</evidence>
<dbReference type="InterPro" id="IPR027417">
    <property type="entry name" value="P-loop_NTPase"/>
</dbReference>
<keyword evidence="3 11" id="KW-0227">DNA damage</keyword>
<evidence type="ECO:0000256" key="1">
    <source>
        <dbReference type="ARBA" id="ARBA00022723"/>
    </source>
</evidence>
<comment type="similarity">
    <text evidence="11 13">Belongs to the RecA family. RadA subfamily.</text>
</comment>
<dbReference type="NCBIfam" id="TIGR00416">
    <property type="entry name" value="sms"/>
    <property type="match status" value="1"/>
</dbReference>
<dbReference type="InterPro" id="IPR014721">
    <property type="entry name" value="Ribsml_uS5_D2-typ_fold_subgr"/>
</dbReference>
<keyword evidence="7 11" id="KW-0067">ATP-binding</keyword>
<dbReference type="InterPro" id="IPR020588">
    <property type="entry name" value="RecA_ATP-bd"/>
</dbReference>
<feature type="region of interest" description="Lon-protease-like" evidence="11">
    <location>
        <begin position="350"/>
        <end position="452"/>
    </location>
</feature>
<evidence type="ECO:0000259" key="14">
    <source>
        <dbReference type="PROSITE" id="PS50162"/>
    </source>
</evidence>
<protein>
    <recommendedName>
        <fullName evidence="11 12">DNA repair protein RadA</fullName>
    </recommendedName>
</protein>
<dbReference type="SMART" id="SM00382">
    <property type="entry name" value="AAA"/>
    <property type="match status" value="1"/>
</dbReference>
<evidence type="ECO:0000256" key="10">
    <source>
        <dbReference type="ARBA" id="ARBA00023204"/>
    </source>
</evidence>
<gene>
    <name evidence="11" type="primary">radA</name>
    <name evidence="15" type="ORF">J2S03_002240</name>
</gene>
<keyword evidence="10 11" id="KW-0234">DNA repair</keyword>
<dbReference type="InterPro" id="IPR041166">
    <property type="entry name" value="Rubredoxin_2"/>
</dbReference>
<proteinExistence type="inferred from homology"/>
<dbReference type="RefSeq" id="WP_274457419.1">
    <property type="nucleotide sequence ID" value="NZ_CP067097.1"/>
</dbReference>
<dbReference type="PRINTS" id="PR01874">
    <property type="entry name" value="DNAREPAIRADA"/>
</dbReference>
<dbReference type="CDD" id="cd01121">
    <property type="entry name" value="RadA_SMS_N"/>
    <property type="match status" value="1"/>
</dbReference>
<evidence type="ECO:0000256" key="9">
    <source>
        <dbReference type="ARBA" id="ARBA00023125"/>
    </source>
</evidence>
<dbReference type="Pfam" id="PF13481">
    <property type="entry name" value="AAA_25"/>
    <property type="match status" value="1"/>
</dbReference>
<feature type="short sequence motif" description="RadA KNRFG motif" evidence="11">
    <location>
        <begin position="251"/>
        <end position="255"/>
    </location>
</feature>
<keyword evidence="2 11" id="KW-0547">Nucleotide-binding</keyword>
<keyword evidence="16" id="KW-1185">Reference proteome</keyword>
<keyword evidence="5" id="KW-0378">Hydrolase</keyword>
<dbReference type="HAMAP" id="MF_01498">
    <property type="entry name" value="RadA_bact"/>
    <property type="match status" value="1"/>
</dbReference>
<dbReference type="EMBL" id="JAUSTP010000018">
    <property type="protein sequence ID" value="MDQ0190376.1"/>
    <property type="molecule type" value="Genomic_DNA"/>
</dbReference>
<evidence type="ECO:0000256" key="3">
    <source>
        <dbReference type="ARBA" id="ARBA00022763"/>
    </source>
</evidence>
<evidence type="ECO:0000256" key="2">
    <source>
        <dbReference type="ARBA" id="ARBA00022741"/>
    </source>
</evidence>
<dbReference type="InterPro" id="IPR003593">
    <property type="entry name" value="AAA+_ATPase"/>
</dbReference>
<organism evidence="15 16">
    <name type="scientific">Alicyclobacillus cycloheptanicus</name>
    <dbReference type="NCBI Taxonomy" id="1457"/>
    <lineage>
        <taxon>Bacteria</taxon>
        <taxon>Bacillati</taxon>
        <taxon>Bacillota</taxon>
        <taxon>Bacilli</taxon>
        <taxon>Bacillales</taxon>
        <taxon>Alicyclobacillaceae</taxon>
        <taxon>Alicyclobacillus</taxon>
    </lineage>
</organism>
<name>A0ABT9XJ89_9BACL</name>
<evidence type="ECO:0000256" key="11">
    <source>
        <dbReference type="HAMAP-Rule" id="MF_01498"/>
    </source>
</evidence>
<dbReference type="Pfam" id="PF13541">
    <property type="entry name" value="ChlI"/>
    <property type="match status" value="1"/>
</dbReference>
<dbReference type="SUPFAM" id="SSF52540">
    <property type="entry name" value="P-loop containing nucleoside triphosphate hydrolases"/>
    <property type="match status" value="1"/>
</dbReference>
<dbReference type="PROSITE" id="PS50162">
    <property type="entry name" value="RECA_2"/>
    <property type="match status" value="1"/>
</dbReference>
<comment type="function">
    <text evidence="13">DNA-dependent ATPase involved in processing of recombination intermediates, plays a role in repairing DNA breaks. Stimulates the branch migration of RecA-mediated strand transfer reactions, allowing the 3' invading strand to extend heteroduplex DNA faster. Binds ssDNA in the presence of ADP but not other nucleotides, has ATPase activity that is stimulated by ssDNA and various branched DNA structures, but inhibited by SSB. Does not have RecA's homology-searching function.</text>
</comment>
<evidence type="ECO:0000256" key="4">
    <source>
        <dbReference type="ARBA" id="ARBA00022771"/>
    </source>
</evidence>
<evidence type="ECO:0000256" key="6">
    <source>
        <dbReference type="ARBA" id="ARBA00022833"/>
    </source>
</evidence>
<feature type="domain" description="RecA family profile 1" evidence="14">
    <location>
        <begin position="65"/>
        <end position="214"/>
    </location>
</feature>
<evidence type="ECO:0000256" key="13">
    <source>
        <dbReference type="RuleBase" id="RU003555"/>
    </source>
</evidence>